<name>A0A7C9PKM2_9BURK</name>
<comment type="caution">
    <text evidence="13">The sequence shown here is derived from an EMBL/GenBank/DDBJ whole genome shotgun (WGS) entry which is preliminary data.</text>
</comment>
<comment type="pathway">
    <text evidence="1 10">Cofactor biosynthesis; (R)-pantothenate biosynthesis; (R)-pantoate from 3-methyl-2-oxobutanoate: step 2/2.</text>
</comment>
<sequence>MKITVLGAGAMGALFGGLLAEAGHAVTLLDVNDAHIEQVRTHGLRLITDAADRRVRVPILRPEQATEVPDWLLVFTKTLHTERALAAVVGLIGPHTRVLSLQNGLGNAERLAVQVPWERIAVGVTTVPADLQAPGQVHSGGQGHVRMMWAEGHDDPALARLAEALTDVGLHGTVDPGVKAAIWEKVAFNAALNSLCAVTGCTVGEIGAHAASRTLAHAIASEVLAVARQSGVQARDAVHGVLDHAMDHHLHHKPSMLQDVLAGRPTEIEAINGEVVRQAASLGCAVPLTDTLATLVRLREQAGSRR</sequence>
<dbReference type="NCBIfam" id="TIGR00745">
    <property type="entry name" value="apbA_panE"/>
    <property type="match status" value="1"/>
</dbReference>
<evidence type="ECO:0000313" key="14">
    <source>
        <dbReference type="Proteomes" id="UP000484255"/>
    </source>
</evidence>
<keyword evidence="5 10" id="KW-0566">Pantothenate biosynthesis</keyword>
<dbReference type="AlphaFoldDB" id="A0A7C9PKM2"/>
<dbReference type="Gene3D" id="1.10.1040.10">
    <property type="entry name" value="N-(1-d-carboxylethyl)-l-norvaline Dehydrogenase, domain 2"/>
    <property type="match status" value="1"/>
</dbReference>
<gene>
    <name evidence="13" type="ORF">G3A44_19975</name>
</gene>
<comment type="function">
    <text evidence="10">Catalyzes the NADPH-dependent reduction of ketopantoate into pantoic acid.</text>
</comment>
<dbReference type="Pfam" id="PF02558">
    <property type="entry name" value="ApbA"/>
    <property type="match status" value="1"/>
</dbReference>
<dbReference type="PANTHER" id="PTHR43765">
    <property type="entry name" value="2-DEHYDROPANTOATE 2-REDUCTASE-RELATED"/>
    <property type="match status" value="1"/>
</dbReference>
<dbReference type="InterPro" id="IPR050838">
    <property type="entry name" value="Ketopantoate_reductase"/>
</dbReference>
<dbReference type="InterPro" id="IPR036291">
    <property type="entry name" value="NAD(P)-bd_dom_sf"/>
</dbReference>
<dbReference type="Pfam" id="PF08546">
    <property type="entry name" value="ApbA_C"/>
    <property type="match status" value="1"/>
</dbReference>
<evidence type="ECO:0000256" key="1">
    <source>
        <dbReference type="ARBA" id="ARBA00004994"/>
    </source>
</evidence>
<evidence type="ECO:0000313" key="13">
    <source>
        <dbReference type="EMBL" id="NDY93474.1"/>
    </source>
</evidence>
<evidence type="ECO:0000256" key="10">
    <source>
        <dbReference type="RuleBase" id="RU362068"/>
    </source>
</evidence>
<dbReference type="GO" id="GO:0050661">
    <property type="term" value="F:NADP binding"/>
    <property type="evidence" value="ECO:0007669"/>
    <property type="project" value="TreeGrafter"/>
</dbReference>
<dbReference type="EMBL" id="JAAGOH010000036">
    <property type="protein sequence ID" value="NDY93474.1"/>
    <property type="molecule type" value="Genomic_DNA"/>
</dbReference>
<evidence type="ECO:0000256" key="7">
    <source>
        <dbReference type="ARBA" id="ARBA00023002"/>
    </source>
</evidence>
<dbReference type="GO" id="GO:0015940">
    <property type="term" value="P:pantothenate biosynthetic process"/>
    <property type="evidence" value="ECO:0007669"/>
    <property type="project" value="UniProtKB-UniPathway"/>
</dbReference>
<keyword evidence="7 10" id="KW-0560">Oxidoreductase</keyword>
<evidence type="ECO:0000256" key="9">
    <source>
        <dbReference type="ARBA" id="ARBA00048793"/>
    </source>
</evidence>
<dbReference type="InterPro" id="IPR013332">
    <property type="entry name" value="KPR_N"/>
</dbReference>
<dbReference type="EC" id="1.1.1.169" evidence="3 10"/>
<dbReference type="Proteomes" id="UP000484255">
    <property type="component" value="Unassembled WGS sequence"/>
</dbReference>
<dbReference type="SUPFAM" id="SSF48179">
    <property type="entry name" value="6-phosphogluconate dehydrogenase C-terminal domain-like"/>
    <property type="match status" value="1"/>
</dbReference>
<evidence type="ECO:0000256" key="2">
    <source>
        <dbReference type="ARBA" id="ARBA00007870"/>
    </source>
</evidence>
<dbReference type="GO" id="GO:0005737">
    <property type="term" value="C:cytoplasm"/>
    <property type="evidence" value="ECO:0007669"/>
    <property type="project" value="TreeGrafter"/>
</dbReference>
<dbReference type="InterPro" id="IPR003710">
    <property type="entry name" value="ApbA"/>
</dbReference>
<proteinExistence type="inferred from homology"/>
<dbReference type="SUPFAM" id="SSF51735">
    <property type="entry name" value="NAD(P)-binding Rossmann-fold domains"/>
    <property type="match status" value="1"/>
</dbReference>
<evidence type="ECO:0000259" key="11">
    <source>
        <dbReference type="Pfam" id="PF02558"/>
    </source>
</evidence>
<keyword evidence="14" id="KW-1185">Reference proteome</keyword>
<dbReference type="Gene3D" id="3.40.50.720">
    <property type="entry name" value="NAD(P)-binding Rossmann-like Domain"/>
    <property type="match status" value="1"/>
</dbReference>
<comment type="catalytic activity">
    <reaction evidence="9 10">
        <text>(R)-pantoate + NADP(+) = 2-dehydropantoate + NADPH + H(+)</text>
        <dbReference type="Rhea" id="RHEA:16233"/>
        <dbReference type="ChEBI" id="CHEBI:11561"/>
        <dbReference type="ChEBI" id="CHEBI:15378"/>
        <dbReference type="ChEBI" id="CHEBI:15980"/>
        <dbReference type="ChEBI" id="CHEBI:57783"/>
        <dbReference type="ChEBI" id="CHEBI:58349"/>
        <dbReference type="EC" id="1.1.1.169"/>
    </reaction>
</comment>
<evidence type="ECO:0000256" key="4">
    <source>
        <dbReference type="ARBA" id="ARBA00019465"/>
    </source>
</evidence>
<evidence type="ECO:0000256" key="8">
    <source>
        <dbReference type="ARBA" id="ARBA00032024"/>
    </source>
</evidence>
<dbReference type="FunFam" id="1.10.1040.10:FF:000017">
    <property type="entry name" value="2-dehydropantoate 2-reductase"/>
    <property type="match status" value="1"/>
</dbReference>
<dbReference type="PANTHER" id="PTHR43765:SF2">
    <property type="entry name" value="2-DEHYDROPANTOATE 2-REDUCTASE"/>
    <property type="match status" value="1"/>
</dbReference>
<evidence type="ECO:0000256" key="3">
    <source>
        <dbReference type="ARBA" id="ARBA00013014"/>
    </source>
</evidence>
<comment type="similarity">
    <text evidence="2 10">Belongs to the ketopantoate reductase family.</text>
</comment>
<accession>A0A7C9PKM2</accession>
<evidence type="ECO:0000259" key="12">
    <source>
        <dbReference type="Pfam" id="PF08546"/>
    </source>
</evidence>
<feature type="domain" description="Ketopantoate reductase C-terminal" evidence="12">
    <location>
        <begin position="179"/>
        <end position="299"/>
    </location>
</feature>
<dbReference type="InterPro" id="IPR013328">
    <property type="entry name" value="6PGD_dom2"/>
</dbReference>
<reference evidence="13 14" key="1">
    <citation type="submission" date="2020-02" db="EMBL/GenBank/DDBJ databases">
        <title>Ideonella bacterium strain TBM-1.</title>
        <authorList>
            <person name="Chen W.-M."/>
        </authorList>
    </citation>
    <scope>NUCLEOTIDE SEQUENCE [LARGE SCALE GENOMIC DNA]</scope>
    <source>
        <strain evidence="13 14">TBM-1</strain>
    </source>
</reference>
<protein>
    <recommendedName>
        <fullName evidence="4 10">2-dehydropantoate 2-reductase</fullName>
        <ecNumber evidence="3 10">1.1.1.169</ecNumber>
    </recommendedName>
    <alternativeName>
        <fullName evidence="8 10">Ketopantoate reductase</fullName>
    </alternativeName>
</protein>
<dbReference type="UniPathway" id="UPA00028">
    <property type="reaction ID" value="UER00004"/>
</dbReference>
<dbReference type="InterPro" id="IPR013752">
    <property type="entry name" value="KPA_reductase"/>
</dbReference>
<keyword evidence="6 10" id="KW-0521">NADP</keyword>
<feature type="domain" description="Ketopantoate reductase N-terminal" evidence="11">
    <location>
        <begin position="3"/>
        <end position="146"/>
    </location>
</feature>
<dbReference type="RefSeq" id="WP_163459510.1">
    <property type="nucleotide sequence ID" value="NZ_JAAGOH010000036.1"/>
</dbReference>
<evidence type="ECO:0000256" key="6">
    <source>
        <dbReference type="ARBA" id="ARBA00022857"/>
    </source>
</evidence>
<organism evidence="13 14">
    <name type="scientific">Ideonella livida</name>
    <dbReference type="NCBI Taxonomy" id="2707176"/>
    <lineage>
        <taxon>Bacteria</taxon>
        <taxon>Pseudomonadati</taxon>
        <taxon>Pseudomonadota</taxon>
        <taxon>Betaproteobacteria</taxon>
        <taxon>Burkholderiales</taxon>
        <taxon>Sphaerotilaceae</taxon>
        <taxon>Ideonella</taxon>
    </lineage>
</organism>
<dbReference type="GO" id="GO:0008677">
    <property type="term" value="F:2-dehydropantoate 2-reductase activity"/>
    <property type="evidence" value="ECO:0007669"/>
    <property type="project" value="UniProtKB-EC"/>
</dbReference>
<evidence type="ECO:0000256" key="5">
    <source>
        <dbReference type="ARBA" id="ARBA00022655"/>
    </source>
</evidence>
<dbReference type="InterPro" id="IPR008927">
    <property type="entry name" value="6-PGluconate_DH-like_C_sf"/>
</dbReference>